<evidence type="ECO:0000313" key="2">
    <source>
        <dbReference type="EMBL" id="PIP55851.1"/>
    </source>
</evidence>
<accession>A0A2H0BDZ7</accession>
<evidence type="ECO:0000256" key="1">
    <source>
        <dbReference type="SAM" id="Phobius"/>
    </source>
</evidence>
<sequence>MTSITIFTISGLAIFILVAIKSLEEKRKQNFFAMGLISKWDKQTRRFYQRIIHLYSDGKERTALFFKRQIPMHSRNLFNKLVYFLKGQREFYFGNIRDSRLLKKPDGISEFFKNMSKVEKGNGEINDTYRDSFQNEEKRIK</sequence>
<dbReference type="EMBL" id="PCST01000014">
    <property type="protein sequence ID" value="PIP55851.1"/>
    <property type="molecule type" value="Genomic_DNA"/>
</dbReference>
<dbReference type="Proteomes" id="UP000229794">
    <property type="component" value="Unassembled WGS sequence"/>
</dbReference>
<protein>
    <submittedName>
        <fullName evidence="2">Uncharacterized protein</fullName>
    </submittedName>
</protein>
<dbReference type="AlphaFoldDB" id="A0A2H0BDZ7"/>
<keyword evidence="1" id="KW-0472">Membrane</keyword>
<keyword evidence="1" id="KW-1133">Transmembrane helix</keyword>
<name>A0A2H0BDZ7_9BACT</name>
<evidence type="ECO:0000313" key="3">
    <source>
        <dbReference type="Proteomes" id="UP000229794"/>
    </source>
</evidence>
<organism evidence="2 3">
    <name type="scientific">Candidatus Zambryskibacteria bacterium CG22_combo_CG10-13_8_21_14_all_42_17</name>
    <dbReference type="NCBI Taxonomy" id="1975118"/>
    <lineage>
        <taxon>Bacteria</taxon>
        <taxon>Candidatus Zambryskiibacteriota</taxon>
    </lineage>
</organism>
<feature type="transmembrane region" description="Helical" evidence="1">
    <location>
        <begin position="6"/>
        <end position="23"/>
    </location>
</feature>
<comment type="caution">
    <text evidence="2">The sequence shown here is derived from an EMBL/GenBank/DDBJ whole genome shotgun (WGS) entry which is preliminary data.</text>
</comment>
<gene>
    <name evidence="2" type="ORF">COX06_01030</name>
</gene>
<keyword evidence="1" id="KW-0812">Transmembrane</keyword>
<reference evidence="2 3" key="1">
    <citation type="submission" date="2017-09" db="EMBL/GenBank/DDBJ databases">
        <title>Depth-based differentiation of microbial function through sediment-hosted aquifers and enrichment of novel symbionts in the deep terrestrial subsurface.</title>
        <authorList>
            <person name="Probst A.J."/>
            <person name="Ladd B."/>
            <person name="Jarett J.K."/>
            <person name="Geller-Mcgrath D.E."/>
            <person name="Sieber C.M."/>
            <person name="Emerson J.B."/>
            <person name="Anantharaman K."/>
            <person name="Thomas B.C."/>
            <person name="Malmstrom R."/>
            <person name="Stieglmeier M."/>
            <person name="Klingl A."/>
            <person name="Woyke T."/>
            <person name="Ryan C.M."/>
            <person name="Banfield J.F."/>
        </authorList>
    </citation>
    <scope>NUCLEOTIDE SEQUENCE [LARGE SCALE GENOMIC DNA]</scope>
    <source>
        <strain evidence="2">CG22_combo_CG10-13_8_21_14_all_42_17</strain>
    </source>
</reference>
<proteinExistence type="predicted"/>